<evidence type="ECO:0000313" key="1">
    <source>
        <dbReference type="EMBL" id="KAA6368150.1"/>
    </source>
</evidence>
<proteinExistence type="predicted"/>
<comment type="caution">
    <text evidence="1">The sequence shown here is derived from an EMBL/GenBank/DDBJ whole genome shotgun (WGS) entry which is preliminary data.</text>
</comment>
<evidence type="ECO:0000313" key="2">
    <source>
        <dbReference type="Proteomes" id="UP000324800"/>
    </source>
</evidence>
<dbReference type="AlphaFoldDB" id="A0A5J4UD69"/>
<gene>
    <name evidence="1" type="ORF">EZS28_036325</name>
</gene>
<reference evidence="1 2" key="1">
    <citation type="submission" date="2019-03" db="EMBL/GenBank/DDBJ databases">
        <title>Single cell metagenomics reveals metabolic interactions within the superorganism composed of flagellate Streblomastix strix and complex community of Bacteroidetes bacteria on its surface.</title>
        <authorList>
            <person name="Treitli S.C."/>
            <person name="Kolisko M."/>
            <person name="Husnik F."/>
            <person name="Keeling P."/>
            <person name="Hampl V."/>
        </authorList>
    </citation>
    <scope>NUCLEOTIDE SEQUENCE [LARGE SCALE GENOMIC DNA]</scope>
    <source>
        <strain evidence="1">ST1C</strain>
    </source>
</reference>
<dbReference type="Proteomes" id="UP000324800">
    <property type="component" value="Unassembled WGS sequence"/>
</dbReference>
<sequence>MILEARLLLRYSLNIEELQKKILYYSCQRYLNGFGKDNLASLSPNGMPMQTYDRSSTQKPRIFMKLPSFLGMQKVGERDQRKVGQLKLLYSNGYLLDEGDNIGVNFLQVEQDVIWF</sequence>
<organism evidence="1 2">
    <name type="scientific">Streblomastix strix</name>
    <dbReference type="NCBI Taxonomy" id="222440"/>
    <lineage>
        <taxon>Eukaryota</taxon>
        <taxon>Metamonada</taxon>
        <taxon>Preaxostyla</taxon>
        <taxon>Oxymonadida</taxon>
        <taxon>Streblomastigidae</taxon>
        <taxon>Streblomastix</taxon>
    </lineage>
</organism>
<name>A0A5J4UD69_9EUKA</name>
<protein>
    <submittedName>
        <fullName evidence="1">Uncharacterized protein</fullName>
    </submittedName>
</protein>
<accession>A0A5J4UD69</accession>
<dbReference type="EMBL" id="SNRW01017638">
    <property type="protein sequence ID" value="KAA6368150.1"/>
    <property type="molecule type" value="Genomic_DNA"/>
</dbReference>